<dbReference type="AlphaFoldDB" id="A0ABD3F498"/>
<evidence type="ECO:0000313" key="2">
    <source>
        <dbReference type="Proteomes" id="UP001632037"/>
    </source>
</evidence>
<reference evidence="1 2" key="1">
    <citation type="submission" date="2024-09" db="EMBL/GenBank/DDBJ databases">
        <title>Genome sequencing and assembly of Phytophthora oleae, isolate VK10A, causative agent of rot of olive drupes.</title>
        <authorList>
            <person name="Conti Taguali S."/>
            <person name="Riolo M."/>
            <person name="La Spada F."/>
            <person name="Cacciola S.O."/>
            <person name="Dionisio G."/>
        </authorList>
    </citation>
    <scope>NUCLEOTIDE SEQUENCE [LARGE SCALE GENOMIC DNA]</scope>
    <source>
        <strain evidence="1 2">VK10A</strain>
    </source>
</reference>
<keyword evidence="2" id="KW-1185">Reference proteome</keyword>
<gene>
    <name evidence="1" type="ORF">V7S43_014635</name>
</gene>
<dbReference type="EMBL" id="JBIMZQ010000041">
    <property type="protein sequence ID" value="KAL3660491.1"/>
    <property type="molecule type" value="Genomic_DNA"/>
</dbReference>
<protein>
    <submittedName>
        <fullName evidence="1">Uncharacterized protein</fullName>
    </submittedName>
</protein>
<dbReference type="Proteomes" id="UP001632037">
    <property type="component" value="Unassembled WGS sequence"/>
</dbReference>
<organism evidence="1 2">
    <name type="scientific">Phytophthora oleae</name>
    <dbReference type="NCBI Taxonomy" id="2107226"/>
    <lineage>
        <taxon>Eukaryota</taxon>
        <taxon>Sar</taxon>
        <taxon>Stramenopiles</taxon>
        <taxon>Oomycota</taxon>
        <taxon>Peronosporomycetes</taxon>
        <taxon>Peronosporales</taxon>
        <taxon>Peronosporaceae</taxon>
        <taxon>Phytophthora</taxon>
    </lineage>
</organism>
<name>A0ABD3F498_9STRA</name>
<sequence>MKGGVESQMTSMIDDEEEKLCVDDMDEPRTREEVLEASSTDKESFSKMKLEFLLRNMRLLHEAPEDNKLQFTVFTEGADNEKNAVWRGVVAIADSGGAPSIALVQEPDTSAEQQVP</sequence>
<comment type="caution">
    <text evidence="1">The sequence shown here is derived from an EMBL/GenBank/DDBJ whole genome shotgun (WGS) entry which is preliminary data.</text>
</comment>
<accession>A0ABD3F498</accession>
<evidence type="ECO:0000313" key="1">
    <source>
        <dbReference type="EMBL" id="KAL3660491.1"/>
    </source>
</evidence>
<proteinExistence type="predicted"/>